<sequence length="135" mass="14797">MRNNRLFARTVTLYHGDAEARQVVRTVLHGVFWEHGRRRIPDGDSTAEGASMLLVVPETAARYGTDYTLEPGDRLCGGEGPELTWEEWPAFVPAARPEVAVVQYVMPMTLGGVPHHLEAGTWWTGGGTGAHSLTN</sequence>
<evidence type="ECO:0000313" key="2">
    <source>
        <dbReference type="Proteomes" id="UP000782880"/>
    </source>
</evidence>
<dbReference type="EMBL" id="DYVE01000183">
    <property type="protein sequence ID" value="HJG28407.1"/>
    <property type="molecule type" value="Genomic_DNA"/>
</dbReference>
<gene>
    <name evidence="1" type="ORF">K8V20_07155</name>
</gene>
<name>A0A921LP29_9FIRM</name>
<reference evidence="1" key="2">
    <citation type="submission" date="2021-09" db="EMBL/GenBank/DDBJ databases">
        <authorList>
            <person name="Gilroy R."/>
        </authorList>
    </citation>
    <scope>NUCLEOTIDE SEQUENCE</scope>
    <source>
        <strain evidence="1">ChiBcec21-2208</strain>
    </source>
</reference>
<reference evidence="1" key="1">
    <citation type="journal article" date="2021" name="PeerJ">
        <title>Extensive microbial diversity within the chicken gut microbiome revealed by metagenomics and culture.</title>
        <authorList>
            <person name="Gilroy R."/>
            <person name="Ravi A."/>
            <person name="Getino M."/>
            <person name="Pursley I."/>
            <person name="Horton D.L."/>
            <person name="Alikhan N.F."/>
            <person name="Baker D."/>
            <person name="Gharbi K."/>
            <person name="Hall N."/>
            <person name="Watson M."/>
            <person name="Adriaenssens E.M."/>
            <person name="Foster-Nyarko E."/>
            <person name="Jarju S."/>
            <person name="Secka A."/>
            <person name="Antonio M."/>
            <person name="Oren A."/>
            <person name="Chaudhuri R.R."/>
            <person name="La Ragione R."/>
            <person name="Hildebrand F."/>
            <person name="Pallen M.J."/>
        </authorList>
    </citation>
    <scope>NUCLEOTIDE SEQUENCE</scope>
    <source>
        <strain evidence="1">ChiBcec21-2208</strain>
    </source>
</reference>
<dbReference type="AlphaFoldDB" id="A0A921LP29"/>
<comment type="caution">
    <text evidence="1">The sequence shown here is derived from an EMBL/GenBank/DDBJ whole genome shotgun (WGS) entry which is preliminary data.</text>
</comment>
<proteinExistence type="predicted"/>
<protein>
    <submittedName>
        <fullName evidence="1">Uncharacterized protein</fullName>
    </submittedName>
</protein>
<accession>A0A921LP29</accession>
<dbReference type="Proteomes" id="UP000782880">
    <property type="component" value="Unassembled WGS sequence"/>
</dbReference>
<organism evidence="1 2">
    <name type="scientific">Subdoligranulum variabile</name>
    <dbReference type="NCBI Taxonomy" id="214851"/>
    <lineage>
        <taxon>Bacteria</taxon>
        <taxon>Bacillati</taxon>
        <taxon>Bacillota</taxon>
        <taxon>Clostridia</taxon>
        <taxon>Eubacteriales</taxon>
        <taxon>Oscillospiraceae</taxon>
        <taxon>Subdoligranulum</taxon>
    </lineage>
</organism>
<evidence type="ECO:0000313" key="1">
    <source>
        <dbReference type="EMBL" id="HJG28407.1"/>
    </source>
</evidence>